<protein>
    <submittedName>
        <fullName evidence="5">Deoxyribonuclease</fullName>
    </submittedName>
</protein>
<proteinExistence type="inferred from homology"/>
<keyword evidence="6" id="KW-1185">Reference proteome</keyword>
<name>R1H654_9GAMM</name>
<dbReference type="Proteomes" id="UP000013526">
    <property type="component" value="Unassembled WGS sequence"/>
</dbReference>
<dbReference type="AlphaFoldDB" id="R1H654"/>
<reference evidence="5 6" key="1">
    <citation type="journal article" date="2013" name="Genome Announc.">
        <title>Draft Genome Sequence of Aeromonas molluscorum Strain 848TT, Isolated from Bivalve Molluscs.</title>
        <authorList>
            <person name="Spataro N."/>
            <person name="Farfan M."/>
            <person name="Albarral V."/>
            <person name="Sanglas A."/>
            <person name="Loren J.G."/>
            <person name="Fuste M.C."/>
            <person name="Bosch E."/>
        </authorList>
    </citation>
    <scope>NUCLEOTIDE SEQUENCE [LARGE SCALE GENOMIC DNA]</scope>
    <source>
        <strain evidence="5 6">848</strain>
    </source>
</reference>
<dbReference type="RefSeq" id="WP_005907222.1">
    <property type="nucleotide sequence ID" value="NZ_AQGQ01000150.1"/>
</dbReference>
<feature type="binding site" evidence="4">
    <location>
        <position position="9"/>
    </location>
    <ligand>
        <name>a divalent metal cation</name>
        <dbReference type="ChEBI" id="CHEBI:60240"/>
        <label>1</label>
    </ligand>
</feature>
<evidence type="ECO:0000313" key="5">
    <source>
        <dbReference type="EMBL" id="EOD53949.1"/>
    </source>
</evidence>
<dbReference type="Gene3D" id="3.20.20.140">
    <property type="entry name" value="Metal-dependent hydrolases"/>
    <property type="match status" value="1"/>
</dbReference>
<comment type="similarity">
    <text evidence="1">Belongs to the metallo-dependent hydrolases superfamily. TatD-type hydrolase family.</text>
</comment>
<evidence type="ECO:0000256" key="2">
    <source>
        <dbReference type="ARBA" id="ARBA00022723"/>
    </source>
</evidence>
<dbReference type="InterPro" id="IPR001130">
    <property type="entry name" value="TatD-like"/>
</dbReference>
<dbReference type="InterPro" id="IPR032466">
    <property type="entry name" value="Metal_Hydrolase"/>
</dbReference>
<organism evidence="5 6">
    <name type="scientific">Aeromonas molluscorum 848</name>
    <dbReference type="NCBI Taxonomy" id="1268236"/>
    <lineage>
        <taxon>Bacteria</taxon>
        <taxon>Pseudomonadati</taxon>
        <taxon>Pseudomonadota</taxon>
        <taxon>Gammaproteobacteria</taxon>
        <taxon>Aeromonadales</taxon>
        <taxon>Aeromonadaceae</taxon>
        <taxon>Aeromonas</taxon>
    </lineage>
</organism>
<feature type="binding site" evidence="4">
    <location>
        <position position="204"/>
    </location>
    <ligand>
        <name>a divalent metal cation</name>
        <dbReference type="ChEBI" id="CHEBI:60240"/>
        <label>1</label>
    </ligand>
</feature>
<dbReference type="EMBL" id="AQGQ01000150">
    <property type="protein sequence ID" value="EOD53949.1"/>
    <property type="molecule type" value="Genomic_DNA"/>
</dbReference>
<feature type="binding site" evidence="4">
    <location>
        <position position="130"/>
    </location>
    <ligand>
        <name>a divalent metal cation</name>
        <dbReference type="ChEBI" id="CHEBI:60240"/>
        <label>2</label>
    </ligand>
</feature>
<dbReference type="PANTHER" id="PTHR46124">
    <property type="entry name" value="D-AMINOACYL-TRNA DEACYLASE"/>
    <property type="match status" value="1"/>
</dbReference>
<evidence type="ECO:0000256" key="3">
    <source>
        <dbReference type="ARBA" id="ARBA00022801"/>
    </source>
</evidence>
<dbReference type="GO" id="GO:0005829">
    <property type="term" value="C:cytosol"/>
    <property type="evidence" value="ECO:0007669"/>
    <property type="project" value="TreeGrafter"/>
</dbReference>
<dbReference type="GO" id="GO:0046872">
    <property type="term" value="F:metal ion binding"/>
    <property type="evidence" value="ECO:0007669"/>
    <property type="project" value="UniProtKB-KW"/>
</dbReference>
<dbReference type="OrthoDB" id="9810005at2"/>
<accession>R1H654</accession>
<feature type="binding site" evidence="4">
    <location>
        <position position="7"/>
    </location>
    <ligand>
        <name>a divalent metal cation</name>
        <dbReference type="ChEBI" id="CHEBI:60240"/>
        <label>1</label>
    </ligand>
</feature>
<evidence type="ECO:0000313" key="6">
    <source>
        <dbReference type="Proteomes" id="UP000013526"/>
    </source>
</evidence>
<comment type="caution">
    <text evidence="5">The sequence shown here is derived from an EMBL/GenBank/DDBJ whole genome shotgun (WGS) entry which is preliminary data.</text>
</comment>
<dbReference type="CDD" id="cd01310">
    <property type="entry name" value="TatD_DNAse"/>
    <property type="match status" value="1"/>
</dbReference>
<evidence type="ECO:0000256" key="4">
    <source>
        <dbReference type="PIRSR" id="PIRSR005902-1"/>
    </source>
</evidence>
<dbReference type="PIRSF" id="PIRSF005902">
    <property type="entry name" value="DNase_TatD"/>
    <property type="match status" value="1"/>
</dbReference>
<dbReference type="SUPFAM" id="SSF51556">
    <property type="entry name" value="Metallo-dependent hydrolases"/>
    <property type="match status" value="1"/>
</dbReference>
<dbReference type="PATRIC" id="fig|1268236.3.peg.3309"/>
<dbReference type="FunFam" id="3.20.20.140:FF:000005">
    <property type="entry name" value="TatD family hydrolase"/>
    <property type="match status" value="1"/>
</dbReference>
<dbReference type="PROSITE" id="PS01137">
    <property type="entry name" value="TATD_1"/>
    <property type="match status" value="1"/>
</dbReference>
<dbReference type="InterPro" id="IPR018228">
    <property type="entry name" value="DNase_TatD-rel_CS"/>
</dbReference>
<sequence>MRLFDSHCHLDFPEFDPDRAALLAECRLRGIAGFIIPTIGASNWRRVMALAASEPELFFALGVHPCFVADQPEDVMAQLETLAAERPAGLVAIGECGLDGRSHLVQEGQLALFEAQVRLAMEMDLPLIVHSVRANDDVLKILRRNKPARGGVIHAFSGSLHQAERFWQLGFKLGIGGTITYERANKTREAVAAMPLESLLLETDSPDMPLSGAQGQRNSPLSLLKVLDELASIKRLPVEHVARVLCESTCHSFHLNK</sequence>
<dbReference type="PROSITE" id="PS01091">
    <property type="entry name" value="TATD_3"/>
    <property type="match status" value="1"/>
</dbReference>
<keyword evidence="2 4" id="KW-0479">Metal-binding</keyword>
<gene>
    <name evidence="5" type="ORF">G113_16908</name>
</gene>
<keyword evidence="3" id="KW-0378">Hydrolase</keyword>
<feature type="binding site" evidence="4">
    <location>
        <position position="154"/>
    </location>
    <ligand>
        <name>a divalent metal cation</name>
        <dbReference type="ChEBI" id="CHEBI:60240"/>
        <label>2</label>
    </ligand>
</feature>
<dbReference type="PANTHER" id="PTHR46124:SF3">
    <property type="entry name" value="HYDROLASE"/>
    <property type="match status" value="1"/>
</dbReference>
<feature type="binding site" evidence="4">
    <location>
        <position position="95"/>
    </location>
    <ligand>
        <name>a divalent metal cation</name>
        <dbReference type="ChEBI" id="CHEBI:60240"/>
        <label>1</label>
    </ligand>
</feature>
<dbReference type="GO" id="GO:0016788">
    <property type="term" value="F:hydrolase activity, acting on ester bonds"/>
    <property type="evidence" value="ECO:0007669"/>
    <property type="project" value="InterPro"/>
</dbReference>
<evidence type="ECO:0000256" key="1">
    <source>
        <dbReference type="ARBA" id="ARBA00009275"/>
    </source>
</evidence>
<dbReference type="Pfam" id="PF01026">
    <property type="entry name" value="TatD_DNase"/>
    <property type="match status" value="1"/>
</dbReference>